<dbReference type="Gene3D" id="2.60.40.10">
    <property type="entry name" value="Immunoglobulins"/>
    <property type="match status" value="1"/>
</dbReference>
<evidence type="ECO:0000256" key="4">
    <source>
        <dbReference type="SAM" id="Phobius"/>
    </source>
</evidence>
<keyword evidence="4" id="KW-0812">Transmembrane</keyword>
<proteinExistence type="predicted"/>
<keyword evidence="3" id="KW-0677">Repeat</keyword>
<evidence type="ECO:0000256" key="2">
    <source>
        <dbReference type="ARBA" id="ARBA00022729"/>
    </source>
</evidence>
<dbReference type="Pfam" id="PF00041">
    <property type="entry name" value="fn3"/>
    <property type="match status" value="1"/>
</dbReference>
<dbReference type="AlphaFoldDB" id="A0AAE0WC83"/>
<dbReference type="InterPro" id="IPR050541">
    <property type="entry name" value="LRR_TM_domain-containing"/>
</dbReference>
<dbReference type="Pfam" id="PF13306">
    <property type="entry name" value="LRR_5"/>
    <property type="match status" value="1"/>
</dbReference>
<dbReference type="InterPro" id="IPR001611">
    <property type="entry name" value="Leu-rich_rpt"/>
</dbReference>
<dbReference type="InterPro" id="IPR003961">
    <property type="entry name" value="FN3_dom"/>
</dbReference>
<dbReference type="Gene3D" id="3.80.10.10">
    <property type="entry name" value="Ribonuclease Inhibitor"/>
    <property type="match status" value="4"/>
</dbReference>
<keyword evidence="4" id="KW-0472">Membrane</keyword>
<dbReference type="GO" id="GO:0005886">
    <property type="term" value="C:plasma membrane"/>
    <property type="evidence" value="ECO:0007669"/>
    <property type="project" value="TreeGrafter"/>
</dbReference>
<feature type="domain" description="Fibronectin type-III" evidence="5">
    <location>
        <begin position="606"/>
        <end position="677"/>
    </location>
</feature>
<evidence type="ECO:0000259" key="5">
    <source>
        <dbReference type="Pfam" id="PF00041"/>
    </source>
</evidence>
<keyword evidence="7" id="KW-1185">Reference proteome</keyword>
<dbReference type="Pfam" id="PF13855">
    <property type="entry name" value="LRR_8"/>
    <property type="match status" value="3"/>
</dbReference>
<keyword evidence="4" id="KW-1133">Transmembrane helix</keyword>
<dbReference type="InterPro" id="IPR026906">
    <property type="entry name" value="LRR_5"/>
</dbReference>
<protein>
    <recommendedName>
        <fullName evidence="5">Fibronectin type-III domain-containing protein</fullName>
    </recommendedName>
</protein>
<dbReference type="CDD" id="cd00063">
    <property type="entry name" value="FN3"/>
    <property type="match status" value="1"/>
</dbReference>
<sequence length="848" mass="96278">MKTFSMKIMIKLIYLILVTNVSIINGKYQDLLKMEGLPCPTSQCDCQIHETRGYILNCREKNLTEIPIFSKVNVTFGELTFSTVSDPKYCSPCNRIATIPPGAFTNLKVKRIDLTKNYVSHFSVDAFVGVEDILQELLIEGDGLISIPFSALKKLNHLTFLQIRKFSHPESIISNNLFWNSTNLTTLELHNIKSIIHIAEDTFQNRFPKLTSLLIDDVPLRYLPVSALSKLTSLTNLTIRNTEIPQIYNKSFTNLNKLKAIEITHNSKLNILDENCFFGLAATLQVLNLDHNSLSAKQIVKVLSVLPMTGLHTLTLSYNQNSDGLNGLPGKTFQKLTRLQYLNLEDTKIKELKADTFYGLEALHTLDLSFNEIKYIQPGLFSFSPTLADLRLNSQSINNEWLNFPTEAIESIKNSLEFLNLEKTLLNSSQIWKIVEKLPKLKELRLSGTNLKSIPDFVFKHSHSLEEVYLAENNISQLSSASFWGLQDTLQKVDLQGNNLTIDKCVFDNFTRLQDILFTWHCDCQLLWLLDIIKRREQHHLEQCSSPEYLKDIFLINLKVDQLPCPSNYTEHSCPTYNYTMTTTQPSDTTPNTTQKTSTEFTKIHLSVISKQAYSITVAWNAFMDWSSITGFLLHYKGLEENILKTKKFHKATIHYTLEDLKPNTHYEICIYMEINKTIDTKSFQCLRENTKKVEVSDSQNLPNSALIGICVGGAIFLILAIAIIFILIKHNNHKKKTDDQIGGYALVQDVKVSVIPNNYTDLKNLPQPTCLNDRDRVEDHRLAQTNSAPSILNVGQLLRSTSDPNRPLPATPVLPGPSDACNVAATSVFYKENTDEIHIDFCKLQLS</sequence>
<dbReference type="PANTHER" id="PTHR24369">
    <property type="entry name" value="ANTIGEN BSP, PUTATIVE-RELATED"/>
    <property type="match status" value="1"/>
</dbReference>
<dbReference type="SUPFAM" id="SSF49265">
    <property type="entry name" value="Fibronectin type III"/>
    <property type="match status" value="1"/>
</dbReference>
<dbReference type="EMBL" id="JAEAOA010002219">
    <property type="protein sequence ID" value="KAK3609286.1"/>
    <property type="molecule type" value="Genomic_DNA"/>
</dbReference>
<comment type="caution">
    <text evidence="6">The sequence shown here is derived from an EMBL/GenBank/DDBJ whole genome shotgun (WGS) entry which is preliminary data.</text>
</comment>
<feature type="transmembrane region" description="Helical" evidence="4">
    <location>
        <begin position="706"/>
        <end position="729"/>
    </location>
</feature>
<evidence type="ECO:0000256" key="3">
    <source>
        <dbReference type="ARBA" id="ARBA00022737"/>
    </source>
</evidence>
<dbReference type="InterPro" id="IPR013783">
    <property type="entry name" value="Ig-like_fold"/>
</dbReference>
<gene>
    <name evidence="6" type="ORF">CHS0354_037996</name>
</gene>
<dbReference type="PANTHER" id="PTHR24369:SF210">
    <property type="entry name" value="CHAOPTIN-RELATED"/>
    <property type="match status" value="1"/>
</dbReference>
<dbReference type="InterPro" id="IPR003591">
    <property type="entry name" value="Leu-rich_rpt_typical-subtyp"/>
</dbReference>
<dbReference type="SMART" id="SM00369">
    <property type="entry name" value="LRR_TYP"/>
    <property type="match status" value="6"/>
</dbReference>
<reference evidence="6" key="2">
    <citation type="journal article" date="2021" name="Genome Biol. Evol.">
        <title>Developing a high-quality reference genome for a parasitic bivalve with doubly uniparental inheritance (Bivalvia: Unionida).</title>
        <authorList>
            <person name="Smith C.H."/>
        </authorList>
    </citation>
    <scope>NUCLEOTIDE SEQUENCE</scope>
    <source>
        <strain evidence="6">CHS0354</strain>
        <tissue evidence="6">Mantle</tissue>
    </source>
</reference>
<evidence type="ECO:0000256" key="1">
    <source>
        <dbReference type="ARBA" id="ARBA00022614"/>
    </source>
</evidence>
<dbReference type="SUPFAM" id="SSF52058">
    <property type="entry name" value="L domain-like"/>
    <property type="match status" value="1"/>
</dbReference>
<organism evidence="6 7">
    <name type="scientific">Potamilus streckersoni</name>
    <dbReference type="NCBI Taxonomy" id="2493646"/>
    <lineage>
        <taxon>Eukaryota</taxon>
        <taxon>Metazoa</taxon>
        <taxon>Spiralia</taxon>
        <taxon>Lophotrochozoa</taxon>
        <taxon>Mollusca</taxon>
        <taxon>Bivalvia</taxon>
        <taxon>Autobranchia</taxon>
        <taxon>Heteroconchia</taxon>
        <taxon>Palaeoheterodonta</taxon>
        <taxon>Unionida</taxon>
        <taxon>Unionoidea</taxon>
        <taxon>Unionidae</taxon>
        <taxon>Ambleminae</taxon>
        <taxon>Lampsilini</taxon>
        <taxon>Potamilus</taxon>
    </lineage>
</organism>
<keyword evidence="1" id="KW-0433">Leucine-rich repeat</keyword>
<accession>A0AAE0WC83</accession>
<reference evidence="6" key="1">
    <citation type="journal article" date="2021" name="Genome Biol. Evol.">
        <title>A High-Quality Reference Genome for a Parasitic Bivalve with Doubly Uniparental Inheritance (Bivalvia: Unionida).</title>
        <authorList>
            <person name="Smith C.H."/>
        </authorList>
    </citation>
    <scope>NUCLEOTIDE SEQUENCE</scope>
    <source>
        <strain evidence="6">CHS0354</strain>
    </source>
</reference>
<evidence type="ECO:0000313" key="7">
    <source>
        <dbReference type="Proteomes" id="UP001195483"/>
    </source>
</evidence>
<keyword evidence="2" id="KW-0732">Signal</keyword>
<dbReference type="InterPro" id="IPR032675">
    <property type="entry name" value="LRR_dom_sf"/>
</dbReference>
<reference evidence="6" key="3">
    <citation type="submission" date="2023-05" db="EMBL/GenBank/DDBJ databases">
        <authorList>
            <person name="Smith C.H."/>
        </authorList>
    </citation>
    <scope>NUCLEOTIDE SEQUENCE</scope>
    <source>
        <strain evidence="6">CHS0354</strain>
        <tissue evidence="6">Mantle</tissue>
    </source>
</reference>
<dbReference type="Proteomes" id="UP001195483">
    <property type="component" value="Unassembled WGS sequence"/>
</dbReference>
<dbReference type="InterPro" id="IPR036116">
    <property type="entry name" value="FN3_sf"/>
</dbReference>
<name>A0AAE0WC83_9BIVA</name>
<dbReference type="SUPFAM" id="SSF52047">
    <property type="entry name" value="RNI-like"/>
    <property type="match status" value="1"/>
</dbReference>
<evidence type="ECO:0000313" key="6">
    <source>
        <dbReference type="EMBL" id="KAK3609286.1"/>
    </source>
</evidence>